<organism evidence="1 2">
    <name type="scientific">Metabacillus herbersteinensis</name>
    <dbReference type="NCBI Taxonomy" id="283816"/>
    <lineage>
        <taxon>Bacteria</taxon>
        <taxon>Bacillati</taxon>
        <taxon>Bacillota</taxon>
        <taxon>Bacilli</taxon>
        <taxon>Bacillales</taxon>
        <taxon>Bacillaceae</taxon>
        <taxon>Metabacillus</taxon>
    </lineage>
</organism>
<dbReference type="Proteomes" id="UP001589854">
    <property type="component" value="Unassembled WGS sequence"/>
</dbReference>
<dbReference type="InterPro" id="IPR019615">
    <property type="entry name" value="DUF2487"/>
</dbReference>
<dbReference type="EMBL" id="JBHLVO010000005">
    <property type="protein sequence ID" value="MFC0271617.1"/>
    <property type="molecule type" value="Genomic_DNA"/>
</dbReference>
<protein>
    <submittedName>
        <fullName evidence="1">YpiF family protein</fullName>
    </submittedName>
</protein>
<accession>A0ABV6GFC5</accession>
<sequence length="150" mass="17376">MKWTTSDVDLYTQSKEYVDTAVVPLVPIVVDSSLKQVVSKGEFVTLLANELERQLKGRIYLLPSLSYLAKSEALFSELQEWKQELLTQFKHVLFITSDEKLRELDGDLKGNIIWLPTVPLEHMDDHLKKKLLQDHVEQILNILLQSWNKS</sequence>
<reference evidence="1 2" key="1">
    <citation type="submission" date="2024-09" db="EMBL/GenBank/DDBJ databases">
        <authorList>
            <person name="Sun Q."/>
            <person name="Mori K."/>
        </authorList>
    </citation>
    <scope>NUCLEOTIDE SEQUENCE [LARGE SCALE GENOMIC DNA]</scope>
    <source>
        <strain evidence="1 2">CCM 7228</strain>
    </source>
</reference>
<comment type="caution">
    <text evidence="1">The sequence shown here is derived from an EMBL/GenBank/DDBJ whole genome shotgun (WGS) entry which is preliminary data.</text>
</comment>
<proteinExistence type="predicted"/>
<dbReference type="RefSeq" id="WP_378932843.1">
    <property type="nucleotide sequence ID" value="NZ_JBHLVO010000005.1"/>
</dbReference>
<gene>
    <name evidence="1" type="ORF">ACFFIX_09125</name>
</gene>
<evidence type="ECO:0000313" key="2">
    <source>
        <dbReference type="Proteomes" id="UP001589854"/>
    </source>
</evidence>
<name>A0ABV6GFC5_9BACI</name>
<keyword evidence="2" id="KW-1185">Reference proteome</keyword>
<evidence type="ECO:0000313" key="1">
    <source>
        <dbReference type="EMBL" id="MFC0271617.1"/>
    </source>
</evidence>
<dbReference type="Pfam" id="PF10673">
    <property type="entry name" value="DUF2487"/>
    <property type="match status" value="1"/>
</dbReference>